<dbReference type="InterPro" id="IPR000836">
    <property type="entry name" value="PRTase_dom"/>
</dbReference>
<reference evidence="5" key="1">
    <citation type="submission" date="2015-11" db="EMBL/GenBank/DDBJ databases">
        <authorList>
            <consortium name="Cross-ministerial Strategic Innovation Promotion Program (SIP) consortium"/>
            <person name="Tomihama T."/>
            <person name="Ikenaga M."/>
            <person name="Sakai M."/>
            <person name="Okubo T."/>
            <person name="Ikeda S."/>
        </authorList>
    </citation>
    <scope>NUCLEOTIDE SEQUENCE [LARGE SCALE GENOMIC DNA]</scope>
    <source>
        <strain evidence="5">S58</strain>
    </source>
</reference>
<evidence type="ECO:0000313" key="4">
    <source>
        <dbReference type="EMBL" id="GAQ66559.1"/>
    </source>
</evidence>
<dbReference type="RefSeq" id="WP_059083780.1">
    <property type="nucleotide sequence ID" value="NZ_BCMM01000042.1"/>
</dbReference>
<organism evidence="4 5">
    <name type="scientific">Streptomyces scabiei</name>
    <dbReference type="NCBI Taxonomy" id="1930"/>
    <lineage>
        <taxon>Bacteria</taxon>
        <taxon>Bacillati</taxon>
        <taxon>Actinomycetota</taxon>
        <taxon>Actinomycetes</taxon>
        <taxon>Kitasatosporales</taxon>
        <taxon>Streptomycetaceae</taxon>
        <taxon>Streptomyces</taxon>
    </lineage>
</organism>
<dbReference type="GO" id="GO:0016757">
    <property type="term" value="F:glycosyltransferase activity"/>
    <property type="evidence" value="ECO:0007669"/>
    <property type="project" value="UniProtKB-KW"/>
</dbReference>
<keyword evidence="1 4" id="KW-0328">Glycosyltransferase</keyword>
<dbReference type="PANTHER" id="PTHR43363:SF1">
    <property type="entry name" value="HYPOXANTHINE-GUANINE PHOSPHORIBOSYLTRANSFERASE"/>
    <property type="match status" value="1"/>
</dbReference>
<dbReference type="InterPro" id="IPR029057">
    <property type="entry name" value="PRTase-like"/>
</dbReference>
<evidence type="ECO:0000256" key="2">
    <source>
        <dbReference type="ARBA" id="ARBA00022679"/>
    </source>
</evidence>
<dbReference type="Pfam" id="PF00156">
    <property type="entry name" value="Pribosyltran"/>
    <property type="match status" value="1"/>
</dbReference>
<dbReference type="CDD" id="cd06223">
    <property type="entry name" value="PRTases_typeI"/>
    <property type="match status" value="1"/>
</dbReference>
<proteinExistence type="predicted"/>
<reference evidence="5" key="3">
    <citation type="submission" date="2016-02" db="EMBL/GenBank/DDBJ databases">
        <title>Draft genome of pathogenic Streptomyces sp. in Japan.</title>
        <authorList>
            <person name="Tomihama T."/>
            <person name="Ikenaga M."/>
            <person name="Sakai M."/>
            <person name="Okubo T."/>
            <person name="Ikeda S."/>
        </authorList>
    </citation>
    <scope>NUCLEOTIDE SEQUENCE [LARGE SCALE GENOMIC DNA]</scope>
    <source>
        <strain evidence="5">S58</strain>
    </source>
</reference>
<evidence type="ECO:0000256" key="1">
    <source>
        <dbReference type="ARBA" id="ARBA00022676"/>
    </source>
</evidence>
<name>A0A100JVQ6_STRSC</name>
<protein>
    <submittedName>
        <fullName evidence="4">Xanthine-guanine phosphoribosyltransferase</fullName>
    </submittedName>
</protein>
<dbReference type="EMBL" id="BCMM01000042">
    <property type="protein sequence ID" value="GAQ66559.1"/>
    <property type="molecule type" value="Genomic_DNA"/>
</dbReference>
<accession>A0A100JVQ6</accession>
<dbReference type="Proteomes" id="UP000067448">
    <property type="component" value="Unassembled WGS sequence"/>
</dbReference>
<keyword evidence="2 4" id="KW-0808">Transferase</keyword>
<dbReference type="SUPFAM" id="SSF53271">
    <property type="entry name" value="PRTase-like"/>
    <property type="match status" value="1"/>
</dbReference>
<feature type="domain" description="Phosphoribosyltransferase" evidence="3">
    <location>
        <begin position="22"/>
        <end position="162"/>
    </location>
</feature>
<dbReference type="AlphaFoldDB" id="A0A100JVQ6"/>
<gene>
    <name evidence="4" type="ORF">SsS58_06994</name>
</gene>
<reference evidence="4 5" key="2">
    <citation type="journal article" date="2016" name="Genome Announc.">
        <title>Draft Genome Sequences of Streptomyces scabiei S58, Streptomyces turgidiscabies T45, and Streptomyces acidiscabies a10, the Pathogens of Potato Common Scab, Isolated in Japan.</title>
        <authorList>
            <person name="Tomihama T."/>
            <person name="Nishi Y."/>
            <person name="Sakai M."/>
            <person name="Ikenaga M."/>
            <person name="Okubo T."/>
            <person name="Ikeda S."/>
        </authorList>
    </citation>
    <scope>NUCLEOTIDE SEQUENCE [LARGE SCALE GENOMIC DNA]</scope>
    <source>
        <strain evidence="4 5">S58</strain>
    </source>
</reference>
<sequence length="183" mass="19872">MSTERQAGTGGDAPARENLTYEAFGTAVRELAQTVADDGYEPDIILSIARGGVFVAGGLAYALDCKNIHLVNVEFYTGVGTTLDMPVMLAPVPNAIDFSDKKVLITDDVADTGKTLKLVHDFCLDAVAEVRSAVIYEKSHSLVKCEYVWKRTDDWINFPWSVLPVVRKAGEPVVPSKEALRPG</sequence>
<dbReference type="Gene3D" id="3.40.50.2020">
    <property type="match status" value="1"/>
</dbReference>
<comment type="caution">
    <text evidence="4">The sequence shown here is derived from an EMBL/GenBank/DDBJ whole genome shotgun (WGS) entry which is preliminary data.</text>
</comment>
<evidence type="ECO:0000313" key="5">
    <source>
        <dbReference type="Proteomes" id="UP000067448"/>
    </source>
</evidence>
<dbReference type="OrthoDB" id="307631at2"/>
<evidence type="ECO:0000259" key="3">
    <source>
        <dbReference type="Pfam" id="PF00156"/>
    </source>
</evidence>
<dbReference type="PANTHER" id="PTHR43363">
    <property type="entry name" value="HYPOXANTHINE PHOSPHORIBOSYLTRANSFERASE"/>
    <property type="match status" value="1"/>
</dbReference>